<feature type="coiled-coil region" evidence="7">
    <location>
        <begin position="352"/>
        <end position="386"/>
    </location>
</feature>
<dbReference type="PANTHER" id="PTHR46542:SF1">
    <property type="entry name" value="X-BOX BINDING PROTEIN 1"/>
    <property type="match status" value="1"/>
</dbReference>
<keyword evidence="7" id="KW-0175">Coiled coil</keyword>
<dbReference type="EMBL" id="JAAAUQ010000392">
    <property type="protein sequence ID" value="KAF9150686.1"/>
    <property type="molecule type" value="Genomic_DNA"/>
</dbReference>
<dbReference type="PROSITE" id="PS00036">
    <property type="entry name" value="BZIP_BASIC"/>
    <property type="match status" value="1"/>
</dbReference>
<dbReference type="InterPro" id="IPR004827">
    <property type="entry name" value="bZIP"/>
</dbReference>
<dbReference type="PROSITE" id="PS50217">
    <property type="entry name" value="BZIP"/>
    <property type="match status" value="1"/>
</dbReference>
<evidence type="ECO:0000256" key="1">
    <source>
        <dbReference type="ARBA" id="ARBA00022843"/>
    </source>
</evidence>
<evidence type="ECO:0000256" key="8">
    <source>
        <dbReference type="SAM" id="MobiDB-lite"/>
    </source>
</evidence>
<dbReference type="Pfam" id="PF00170">
    <property type="entry name" value="bZIP_1"/>
    <property type="match status" value="1"/>
</dbReference>
<dbReference type="Proteomes" id="UP000748756">
    <property type="component" value="Unassembled WGS sequence"/>
</dbReference>
<sequence>MTLPSYDDSNLPTTTMAEEVNAVNAAIVAAVAAGDSTASFTTQHHLDALRIDSLEAIENLVSASARLKRAAEDDEEAIEDSVKLRKLQEDLNNNTNAAAQASGIISNNSSLNASAHNSPSHTTSVEVQIPTVASEDTNMDAPLVEEAAPITAETTITESTSVVVKDTTTTADAAARVSPAIHEAITSAAKTNHLSATFHSSIMADLERIHQVAKMDPAQMASFSTNPNNQATLEQLTSSALASALAQSPLAVSTLHSNLQQLQHSTPQPETTTATTTQQQQDAAVQGIIASIPVTTAASAVAAEPDAGNDSASSQDEDETLSGKRTSSRNMTNDERRQRRLLRNRVAAKECRKKKKAYVNELQDTCARLQEENARLLRENEELNAKITLGAMRIDENVRLIKEVEELNAKLTLGVMTVGAAAHAHAHVHEHEHVQDPVDVSVAEVSPKEDQPDVVVAVEETQQPQVGAQEVEGIATEAV</sequence>
<evidence type="ECO:0000256" key="5">
    <source>
        <dbReference type="ARBA" id="ARBA00023242"/>
    </source>
</evidence>
<dbReference type="PANTHER" id="PTHR46542">
    <property type="entry name" value="X-BOX BINDING PROTEIN 1"/>
    <property type="match status" value="1"/>
</dbReference>
<comment type="caution">
    <text evidence="10">The sequence shown here is derived from an EMBL/GenBank/DDBJ whole genome shotgun (WGS) entry which is preliminary data.</text>
</comment>
<keyword evidence="3" id="KW-0238">DNA-binding</keyword>
<dbReference type="InterPro" id="IPR046347">
    <property type="entry name" value="bZIP_sf"/>
</dbReference>
<proteinExistence type="predicted"/>
<feature type="region of interest" description="Disordered" evidence="8">
    <location>
        <begin position="300"/>
        <end position="340"/>
    </location>
</feature>
<name>A0A9P5RZ23_9FUNG</name>
<evidence type="ECO:0000313" key="10">
    <source>
        <dbReference type="EMBL" id="KAF9150686.1"/>
    </source>
</evidence>
<dbReference type="GO" id="GO:0000977">
    <property type="term" value="F:RNA polymerase II transcription regulatory region sequence-specific DNA binding"/>
    <property type="evidence" value="ECO:0007669"/>
    <property type="project" value="TreeGrafter"/>
</dbReference>
<keyword evidence="1" id="KW-0832">Ubl conjugation</keyword>
<accession>A0A9P5RZ23</accession>
<dbReference type="SUPFAM" id="SSF57959">
    <property type="entry name" value="Leucine zipper domain"/>
    <property type="match status" value="1"/>
</dbReference>
<dbReference type="Gene3D" id="1.20.5.170">
    <property type="match status" value="1"/>
</dbReference>
<evidence type="ECO:0000256" key="2">
    <source>
        <dbReference type="ARBA" id="ARBA00023015"/>
    </source>
</evidence>
<feature type="domain" description="BZIP" evidence="9">
    <location>
        <begin position="334"/>
        <end position="387"/>
    </location>
</feature>
<dbReference type="GO" id="GO:0000981">
    <property type="term" value="F:DNA-binding transcription factor activity, RNA polymerase II-specific"/>
    <property type="evidence" value="ECO:0007669"/>
    <property type="project" value="TreeGrafter"/>
</dbReference>
<evidence type="ECO:0000256" key="3">
    <source>
        <dbReference type="ARBA" id="ARBA00023125"/>
    </source>
</evidence>
<evidence type="ECO:0000256" key="6">
    <source>
        <dbReference type="ARBA" id="ARBA00040165"/>
    </source>
</evidence>
<evidence type="ECO:0000256" key="7">
    <source>
        <dbReference type="SAM" id="Coils"/>
    </source>
</evidence>
<dbReference type="OrthoDB" id="295274at2759"/>
<dbReference type="SMART" id="SM00338">
    <property type="entry name" value="BRLZ"/>
    <property type="match status" value="1"/>
</dbReference>
<dbReference type="AlphaFoldDB" id="A0A9P5RZ23"/>
<evidence type="ECO:0000256" key="4">
    <source>
        <dbReference type="ARBA" id="ARBA00023163"/>
    </source>
</evidence>
<evidence type="ECO:0000259" key="9">
    <source>
        <dbReference type="PROSITE" id="PS50217"/>
    </source>
</evidence>
<keyword evidence="2" id="KW-0805">Transcription regulation</keyword>
<gene>
    <name evidence="10" type="ORF">BG015_007495</name>
</gene>
<organism evidence="10 11">
    <name type="scientific">Linnemannia schmuckeri</name>
    <dbReference type="NCBI Taxonomy" id="64567"/>
    <lineage>
        <taxon>Eukaryota</taxon>
        <taxon>Fungi</taxon>
        <taxon>Fungi incertae sedis</taxon>
        <taxon>Mucoromycota</taxon>
        <taxon>Mortierellomycotina</taxon>
        <taxon>Mortierellomycetes</taxon>
        <taxon>Mortierellales</taxon>
        <taxon>Mortierellaceae</taxon>
        <taxon>Linnemannia</taxon>
    </lineage>
</organism>
<keyword evidence="5" id="KW-0539">Nucleus</keyword>
<keyword evidence="4" id="KW-0804">Transcription</keyword>
<dbReference type="GO" id="GO:0005634">
    <property type="term" value="C:nucleus"/>
    <property type="evidence" value="ECO:0007669"/>
    <property type="project" value="TreeGrafter"/>
</dbReference>
<dbReference type="InterPro" id="IPR052470">
    <property type="entry name" value="ER_Stress-Reg_TF"/>
</dbReference>
<keyword evidence="11" id="KW-1185">Reference proteome</keyword>
<evidence type="ECO:0000313" key="11">
    <source>
        <dbReference type="Proteomes" id="UP000748756"/>
    </source>
</evidence>
<reference evidence="10" key="1">
    <citation type="journal article" date="2020" name="Fungal Divers.">
        <title>Resolving the Mortierellaceae phylogeny through synthesis of multi-gene phylogenetics and phylogenomics.</title>
        <authorList>
            <person name="Vandepol N."/>
            <person name="Liber J."/>
            <person name="Desiro A."/>
            <person name="Na H."/>
            <person name="Kennedy M."/>
            <person name="Barry K."/>
            <person name="Grigoriev I.V."/>
            <person name="Miller A.N."/>
            <person name="O'Donnell K."/>
            <person name="Stajich J.E."/>
            <person name="Bonito G."/>
        </authorList>
    </citation>
    <scope>NUCLEOTIDE SEQUENCE</scope>
    <source>
        <strain evidence="10">NRRL 6426</strain>
    </source>
</reference>
<protein>
    <recommendedName>
        <fullName evidence="6">X-box-binding protein 1</fullName>
    </recommendedName>
</protein>